<dbReference type="Gene3D" id="3.30.360.10">
    <property type="entry name" value="Dihydrodipicolinate Reductase, domain 2"/>
    <property type="match status" value="1"/>
</dbReference>
<dbReference type="GO" id="GO:0016491">
    <property type="term" value="F:oxidoreductase activity"/>
    <property type="evidence" value="ECO:0007669"/>
    <property type="project" value="UniProtKB-KW"/>
</dbReference>
<dbReference type="GO" id="GO:0000166">
    <property type="term" value="F:nucleotide binding"/>
    <property type="evidence" value="ECO:0007669"/>
    <property type="project" value="InterPro"/>
</dbReference>
<keyword evidence="2" id="KW-0560">Oxidoreductase</keyword>
<evidence type="ECO:0000256" key="2">
    <source>
        <dbReference type="ARBA" id="ARBA00023002"/>
    </source>
</evidence>
<dbReference type="InterPro" id="IPR036291">
    <property type="entry name" value="NAD(P)-bd_dom_sf"/>
</dbReference>
<feature type="domain" description="Gfo/Idh/MocA-like oxidoreductase N-terminal" evidence="3">
    <location>
        <begin position="4"/>
        <end position="119"/>
    </location>
</feature>
<sequence>MTTFRWGILGAARIAQALIPAIREAGGEVAALGVRDPHSERARAFAQAWDVPLVGGYQDVLNADVDAVYIPLPNDLHCPWGVAALGAGKHVLIEKPFALNAAEAQRLADAAADSERTLLEAFAPRFHPYVRRILALVQRGELGELRAVHATFGFRMTHPDDFRWNASQGGGALYDVGTYGVNFARLLLGEPLSAFARARWTIGENAVDLGLSGQLEYPGTLVTLECGVDWTQPPTERVTLVGTGGTLDTRRIASGRPDEAVELRIQTEAGERTEEIPPANAYARMVAHFQQAARGEVPLMYPPADAVAQARVLDALYRSARTGQPVSLAAGMANVDNHVQP</sequence>
<gene>
    <name evidence="5" type="ORF">WDJ50_01245</name>
</gene>
<dbReference type="InterPro" id="IPR055170">
    <property type="entry name" value="GFO_IDH_MocA-like_dom"/>
</dbReference>
<dbReference type="AlphaFoldDB" id="A0AAU6Q356"/>
<dbReference type="Gene3D" id="3.40.50.720">
    <property type="entry name" value="NAD(P)-binding Rossmann-like Domain"/>
    <property type="match status" value="1"/>
</dbReference>
<dbReference type="PANTHER" id="PTHR22604:SF105">
    <property type="entry name" value="TRANS-1,2-DIHYDROBENZENE-1,2-DIOL DEHYDROGENASE"/>
    <property type="match status" value="1"/>
</dbReference>
<name>A0AAU6Q356_9DEIO</name>
<dbReference type="InterPro" id="IPR000683">
    <property type="entry name" value="Gfo/Idh/MocA-like_OxRdtase_N"/>
</dbReference>
<evidence type="ECO:0000256" key="1">
    <source>
        <dbReference type="ARBA" id="ARBA00010928"/>
    </source>
</evidence>
<reference evidence="5" key="1">
    <citation type="submission" date="2024-03" db="EMBL/GenBank/DDBJ databases">
        <title>Deinococcus weizhi sp. nov., isolated from human skin.</title>
        <authorList>
            <person name="Wei Z."/>
            <person name="Tian F."/>
            <person name="Yang C."/>
            <person name="Xin L.T."/>
            <person name="Wen Z.J."/>
            <person name="Lan K.C."/>
            <person name="Yu L."/>
            <person name="Zhe W."/>
            <person name="Dan F.D."/>
            <person name="Jun W."/>
            <person name="Rui Z."/>
            <person name="Yong X.J."/>
            <person name="Ting Y."/>
            <person name="Wei X."/>
            <person name="Xu Z.G."/>
            <person name="Xin Z."/>
            <person name="Dong F.G."/>
            <person name="Ni X.M."/>
            <person name="Zheng M.G."/>
            <person name="Chun Y."/>
            <person name="Qian W.X."/>
        </authorList>
    </citation>
    <scope>NUCLEOTIDE SEQUENCE</scope>
    <source>
        <strain evidence="5">VB142</strain>
    </source>
</reference>
<dbReference type="InterPro" id="IPR050984">
    <property type="entry name" value="Gfo/Idh/MocA_domain"/>
</dbReference>
<feature type="domain" description="GFO/IDH/MocA-like oxidoreductase" evidence="4">
    <location>
        <begin position="131"/>
        <end position="247"/>
    </location>
</feature>
<dbReference type="EMBL" id="CP149782">
    <property type="protein sequence ID" value="WYF44768.1"/>
    <property type="molecule type" value="Genomic_DNA"/>
</dbReference>
<evidence type="ECO:0000259" key="4">
    <source>
        <dbReference type="Pfam" id="PF22725"/>
    </source>
</evidence>
<evidence type="ECO:0000313" key="5">
    <source>
        <dbReference type="EMBL" id="WYF44768.1"/>
    </source>
</evidence>
<accession>A0AAU6Q356</accession>
<dbReference type="Pfam" id="PF01408">
    <property type="entry name" value="GFO_IDH_MocA"/>
    <property type="match status" value="1"/>
</dbReference>
<dbReference type="SUPFAM" id="SSF51735">
    <property type="entry name" value="NAD(P)-binding Rossmann-fold domains"/>
    <property type="match status" value="1"/>
</dbReference>
<dbReference type="PANTHER" id="PTHR22604">
    <property type="entry name" value="OXIDOREDUCTASES"/>
    <property type="match status" value="1"/>
</dbReference>
<dbReference type="SUPFAM" id="SSF55347">
    <property type="entry name" value="Glyceraldehyde-3-phosphate dehydrogenase-like, C-terminal domain"/>
    <property type="match status" value="1"/>
</dbReference>
<organism evidence="5">
    <name type="scientific">Deinococcus sp. VB142</name>
    <dbReference type="NCBI Taxonomy" id="3112952"/>
    <lineage>
        <taxon>Bacteria</taxon>
        <taxon>Thermotogati</taxon>
        <taxon>Deinococcota</taxon>
        <taxon>Deinococci</taxon>
        <taxon>Deinococcales</taxon>
        <taxon>Deinococcaceae</taxon>
        <taxon>Deinococcus</taxon>
    </lineage>
</organism>
<proteinExistence type="inferred from homology"/>
<comment type="similarity">
    <text evidence="1">Belongs to the Gfo/Idh/MocA family.</text>
</comment>
<dbReference type="Pfam" id="PF22725">
    <property type="entry name" value="GFO_IDH_MocA_C3"/>
    <property type="match status" value="1"/>
</dbReference>
<dbReference type="RefSeq" id="WP_339095950.1">
    <property type="nucleotide sequence ID" value="NZ_CP149782.1"/>
</dbReference>
<evidence type="ECO:0000259" key="3">
    <source>
        <dbReference type="Pfam" id="PF01408"/>
    </source>
</evidence>
<protein>
    <submittedName>
        <fullName evidence="5">Gfo/Idh/MocA family oxidoreductase</fullName>
    </submittedName>
</protein>